<evidence type="ECO:0000256" key="8">
    <source>
        <dbReference type="ARBA" id="ARBA00047838"/>
    </source>
</evidence>
<comment type="pathway">
    <text evidence="1">Amino-acid biosynthesis; L-histidine biosynthesis; L-histidine from 5-phospho-alpha-D-ribose 1-diphosphate: step 5/9.</text>
</comment>
<evidence type="ECO:0000256" key="4">
    <source>
        <dbReference type="ARBA" id="ARBA00022801"/>
    </source>
</evidence>
<feature type="domain" description="Glutamine amidotransferase" evidence="10">
    <location>
        <begin position="13"/>
        <end position="194"/>
    </location>
</feature>
<dbReference type="PIRSF" id="PIRSF000495">
    <property type="entry name" value="Amidotransf_hisH"/>
    <property type="match status" value="1"/>
</dbReference>
<dbReference type="InterPro" id="IPR010139">
    <property type="entry name" value="Imidazole-glycPsynth_HisH"/>
</dbReference>
<keyword evidence="6" id="KW-0368">Histidine biosynthesis</keyword>
<dbReference type="HOGENOM" id="CLU_071837_2_2_10"/>
<reference evidence="11 12" key="1">
    <citation type="journal article" date="2012" name="Front. Microbiol.">
        <title>Complete genome of Ignavibacterium album, a metabolically versatile, flagellated, facultative anaerobe from the phylum Chlorobi.</title>
        <authorList>
            <person name="Liu Z."/>
            <person name="Frigaard N.-U."/>
            <person name="Vogl K."/>
            <person name="Iino T."/>
            <person name="Ohkuma M."/>
            <person name="Overmann J."/>
            <person name="Bryant D.A."/>
        </authorList>
    </citation>
    <scope>NUCLEOTIDE SEQUENCE [LARGE SCALE GENOMIC DNA]</scope>
    <source>
        <strain evidence="12">DSM 19864 / JCM 16511 / NBRC 101810 / Mat9-16</strain>
    </source>
</reference>
<keyword evidence="3" id="KW-0028">Amino-acid biosynthesis</keyword>
<evidence type="ECO:0000313" key="12">
    <source>
        <dbReference type="Proteomes" id="UP000007394"/>
    </source>
</evidence>
<protein>
    <submittedName>
        <fullName evidence="11">Glutamine amidotransferase</fullName>
    </submittedName>
</protein>
<evidence type="ECO:0000256" key="7">
    <source>
        <dbReference type="ARBA" id="ARBA00023239"/>
    </source>
</evidence>
<evidence type="ECO:0000256" key="6">
    <source>
        <dbReference type="ARBA" id="ARBA00023102"/>
    </source>
</evidence>
<dbReference type="InterPro" id="IPR017926">
    <property type="entry name" value="GATASE"/>
</dbReference>
<dbReference type="OrthoDB" id="9807137at2"/>
<sequence length="196" mass="21647">MTTIVDFGDINSKEVAEALKIITNDFIVSSSEVDICRADKVIFPGAGSAKDVMKKIHLLNLFSVLRIIIDKPMLGIGLGMQIMCEYTSEGNLSCLGIFPGSIIGLENSNQSKTHEGFDKVKIIKDCPLFVDIPNESEFYFKHSYFLPVNEFTVATSKGGDREFTSAIQKNLSFGVQFHPEKSGEAGLKLLENFIKL</sequence>
<keyword evidence="4" id="KW-0378">Hydrolase</keyword>
<evidence type="ECO:0000313" key="11">
    <source>
        <dbReference type="EMBL" id="AFH47918.1"/>
    </source>
</evidence>
<dbReference type="KEGG" id="ial:IALB_0206"/>
<proteinExistence type="predicted"/>
<dbReference type="UniPathway" id="UPA00031">
    <property type="reaction ID" value="UER00010"/>
</dbReference>
<dbReference type="GO" id="GO:0000105">
    <property type="term" value="P:L-histidine biosynthetic process"/>
    <property type="evidence" value="ECO:0007669"/>
    <property type="project" value="UniProtKB-UniPathway"/>
</dbReference>
<comment type="subunit">
    <text evidence="2">Heterodimer of HisH and HisF.</text>
</comment>
<comment type="catalytic activity">
    <reaction evidence="8">
        <text>5-[(5-phospho-1-deoxy-D-ribulos-1-ylimino)methylamino]-1-(5-phospho-beta-D-ribosyl)imidazole-4-carboxamide + L-glutamine = D-erythro-1-(imidazol-4-yl)glycerol 3-phosphate + 5-amino-1-(5-phospho-beta-D-ribosyl)imidazole-4-carboxamide + L-glutamate + H(+)</text>
        <dbReference type="Rhea" id="RHEA:24793"/>
        <dbReference type="ChEBI" id="CHEBI:15378"/>
        <dbReference type="ChEBI" id="CHEBI:29985"/>
        <dbReference type="ChEBI" id="CHEBI:58278"/>
        <dbReference type="ChEBI" id="CHEBI:58359"/>
        <dbReference type="ChEBI" id="CHEBI:58475"/>
        <dbReference type="ChEBI" id="CHEBI:58525"/>
        <dbReference type="EC" id="4.3.2.10"/>
    </reaction>
</comment>
<dbReference type="InterPro" id="IPR029062">
    <property type="entry name" value="Class_I_gatase-like"/>
</dbReference>
<dbReference type="GO" id="GO:0000107">
    <property type="term" value="F:imidazoleglycerol-phosphate synthase activity"/>
    <property type="evidence" value="ECO:0007669"/>
    <property type="project" value="TreeGrafter"/>
</dbReference>
<keyword evidence="11" id="KW-0808">Transferase</keyword>
<evidence type="ECO:0000256" key="2">
    <source>
        <dbReference type="ARBA" id="ARBA00011152"/>
    </source>
</evidence>
<evidence type="ECO:0000256" key="9">
    <source>
        <dbReference type="ARBA" id="ARBA00049534"/>
    </source>
</evidence>
<dbReference type="STRING" id="945713.IALB_0206"/>
<dbReference type="EMBL" id="CP003418">
    <property type="protein sequence ID" value="AFH47918.1"/>
    <property type="molecule type" value="Genomic_DNA"/>
</dbReference>
<dbReference type="GO" id="GO:0016829">
    <property type="term" value="F:lyase activity"/>
    <property type="evidence" value="ECO:0007669"/>
    <property type="project" value="UniProtKB-KW"/>
</dbReference>
<evidence type="ECO:0000256" key="5">
    <source>
        <dbReference type="ARBA" id="ARBA00022962"/>
    </source>
</evidence>
<accession>I0AG11</accession>
<evidence type="ECO:0000256" key="1">
    <source>
        <dbReference type="ARBA" id="ARBA00005091"/>
    </source>
</evidence>
<keyword evidence="5 11" id="KW-0315">Glutamine amidotransferase</keyword>
<organism evidence="11 12">
    <name type="scientific">Ignavibacterium album (strain DSM 19864 / JCM 16511 / NBRC 101810 / Mat9-16)</name>
    <dbReference type="NCBI Taxonomy" id="945713"/>
    <lineage>
        <taxon>Bacteria</taxon>
        <taxon>Pseudomonadati</taxon>
        <taxon>Ignavibacteriota</taxon>
        <taxon>Ignavibacteria</taxon>
        <taxon>Ignavibacteriales</taxon>
        <taxon>Ignavibacteriaceae</taxon>
        <taxon>Ignavibacterium</taxon>
    </lineage>
</organism>
<evidence type="ECO:0000259" key="10">
    <source>
        <dbReference type="Pfam" id="PF00117"/>
    </source>
</evidence>
<dbReference type="Pfam" id="PF00117">
    <property type="entry name" value="GATase"/>
    <property type="match status" value="1"/>
</dbReference>
<dbReference type="PROSITE" id="PS51273">
    <property type="entry name" value="GATASE_TYPE_1"/>
    <property type="match status" value="1"/>
</dbReference>
<dbReference type="NCBIfam" id="TIGR01855">
    <property type="entry name" value="IMP_synth_hisH"/>
    <property type="match status" value="1"/>
</dbReference>
<dbReference type="PANTHER" id="PTHR42701">
    <property type="entry name" value="IMIDAZOLE GLYCEROL PHOSPHATE SYNTHASE SUBUNIT HISH"/>
    <property type="match status" value="1"/>
</dbReference>
<dbReference type="PATRIC" id="fig|945713.3.peg.204"/>
<dbReference type="eggNOG" id="COG0118">
    <property type="taxonomic scope" value="Bacteria"/>
</dbReference>
<dbReference type="Gene3D" id="3.40.50.880">
    <property type="match status" value="1"/>
</dbReference>
<dbReference type="AlphaFoldDB" id="I0AG11"/>
<gene>
    <name evidence="11" type="primary">hisH</name>
    <name evidence="11" type="ordered locus">IALB_0206</name>
</gene>
<comment type="catalytic activity">
    <reaction evidence="9">
        <text>L-glutamine + H2O = L-glutamate + NH4(+)</text>
        <dbReference type="Rhea" id="RHEA:15889"/>
        <dbReference type="ChEBI" id="CHEBI:15377"/>
        <dbReference type="ChEBI" id="CHEBI:28938"/>
        <dbReference type="ChEBI" id="CHEBI:29985"/>
        <dbReference type="ChEBI" id="CHEBI:58359"/>
        <dbReference type="EC" id="3.5.1.2"/>
    </reaction>
</comment>
<keyword evidence="12" id="KW-1185">Reference proteome</keyword>
<keyword evidence="7" id="KW-0456">Lyase</keyword>
<dbReference type="GO" id="GO:0004359">
    <property type="term" value="F:glutaminase activity"/>
    <property type="evidence" value="ECO:0007669"/>
    <property type="project" value="UniProtKB-EC"/>
</dbReference>
<dbReference type="SUPFAM" id="SSF52317">
    <property type="entry name" value="Class I glutamine amidotransferase-like"/>
    <property type="match status" value="1"/>
</dbReference>
<name>I0AG11_IGNAJ</name>
<dbReference type="PANTHER" id="PTHR42701:SF1">
    <property type="entry name" value="IMIDAZOLE GLYCEROL PHOSPHATE SYNTHASE SUBUNIT HISH"/>
    <property type="match status" value="1"/>
</dbReference>
<dbReference type="Proteomes" id="UP000007394">
    <property type="component" value="Chromosome"/>
</dbReference>
<evidence type="ECO:0000256" key="3">
    <source>
        <dbReference type="ARBA" id="ARBA00022605"/>
    </source>
</evidence>
<dbReference type="RefSeq" id="WP_014559077.1">
    <property type="nucleotide sequence ID" value="NC_017464.1"/>
</dbReference>